<dbReference type="EC" id="1.-.-.-" evidence="2"/>
<dbReference type="InterPro" id="IPR018713">
    <property type="entry name" value="MPAB/Lcp_cat_dom"/>
</dbReference>
<proteinExistence type="predicted"/>
<reference evidence="2 3" key="1">
    <citation type="submission" date="2023-12" db="EMBL/GenBank/DDBJ databases">
        <title>Baltic Sea Cyanobacteria.</title>
        <authorList>
            <person name="Delbaje E."/>
            <person name="Fewer D.P."/>
            <person name="Shishido T.K."/>
        </authorList>
    </citation>
    <scope>NUCLEOTIDE SEQUENCE [LARGE SCALE GENOMIC DNA]</scope>
    <source>
        <strain evidence="2 3">UHCC 0139</strain>
    </source>
</reference>
<gene>
    <name evidence="2" type="ORF">VB738_02255</name>
</gene>
<evidence type="ECO:0000259" key="1">
    <source>
        <dbReference type="Pfam" id="PF09995"/>
    </source>
</evidence>
<organism evidence="2 3">
    <name type="scientific">Cyanobium gracile UHCC 0139</name>
    <dbReference type="NCBI Taxonomy" id="3110308"/>
    <lineage>
        <taxon>Bacteria</taxon>
        <taxon>Bacillati</taxon>
        <taxon>Cyanobacteriota</taxon>
        <taxon>Cyanophyceae</taxon>
        <taxon>Synechococcales</taxon>
        <taxon>Prochlorococcaceae</taxon>
        <taxon>Cyanobium</taxon>
    </lineage>
</organism>
<keyword evidence="2" id="KW-0560">Oxidoreductase</keyword>
<accession>A0ABU5RQN0</accession>
<evidence type="ECO:0000313" key="2">
    <source>
        <dbReference type="EMBL" id="MEA5390075.1"/>
    </source>
</evidence>
<dbReference type="PANTHER" id="PTHR36124:SF1">
    <property type="entry name" value="ER-BOUND OXYGENASE MPAB_MPAB'_RUBBER OXYGENASE CATALYTIC DOMAIN-CONTAINING PROTEIN"/>
    <property type="match status" value="1"/>
</dbReference>
<dbReference type="EMBL" id="JAYGHX010000001">
    <property type="protein sequence ID" value="MEA5390075.1"/>
    <property type="molecule type" value="Genomic_DNA"/>
</dbReference>
<dbReference type="RefSeq" id="WP_323304194.1">
    <property type="nucleotide sequence ID" value="NZ_JAYGHX010000001.1"/>
</dbReference>
<keyword evidence="3" id="KW-1185">Reference proteome</keyword>
<dbReference type="Proteomes" id="UP001304461">
    <property type="component" value="Unassembled WGS sequence"/>
</dbReference>
<dbReference type="Pfam" id="PF09995">
    <property type="entry name" value="MPAB_Lcp_cat"/>
    <property type="match status" value="1"/>
</dbReference>
<dbReference type="PANTHER" id="PTHR36124">
    <property type="match status" value="1"/>
</dbReference>
<dbReference type="GO" id="GO:0016491">
    <property type="term" value="F:oxidoreductase activity"/>
    <property type="evidence" value="ECO:0007669"/>
    <property type="project" value="UniProtKB-KW"/>
</dbReference>
<name>A0ABU5RQN0_9CYAN</name>
<feature type="domain" description="ER-bound oxygenase mpaB/mpaB'/Rubber oxygenase catalytic" evidence="1">
    <location>
        <begin position="56"/>
        <end position="239"/>
    </location>
</feature>
<comment type="caution">
    <text evidence="2">The sequence shown here is derived from an EMBL/GenBank/DDBJ whole genome shotgun (WGS) entry which is preliminary data.</text>
</comment>
<protein>
    <submittedName>
        <fullName evidence="2">Oxygenase MpaB family protein</fullName>
        <ecNumber evidence="2">1.-.-.-</ecNumber>
    </submittedName>
</protein>
<evidence type="ECO:0000313" key="3">
    <source>
        <dbReference type="Proteomes" id="UP001304461"/>
    </source>
</evidence>
<dbReference type="InterPro" id="IPR046366">
    <property type="entry name" value="MPAB"/>
</dbReference>
<sequence length="362" mass="39542">MRSPTNPADAAATLRAAEATAHRLAGELFPWDLTRALELALLKTFCVPSISGLLARTGEFERRPRKRYDDTGLMVAELLRHGLDNPAGAAVIARMNRIHGHYAISNDDFLYVLSTFVAEPIRWLARYGWRPLTPLEQEHLFLFWRGVGERMGIAALPPSLEALLALNERVEREAFAPAATNRRIAEATLAMLLADWPAPLRPALRRGLLGLLDGQTCAALGWSTAPDGLQALVVQALRARSRAAALVAAGRAGLGRPAAARFYSQRPTPSYGASFRLEQLGPPPLLADLALPAPPALAKQEVLPASRQPMAAPFQSPHFAVVRTEDGWILEARVTKDLDGDWLLSRHELEELHGLLEQVIAS</sequence>